<dbReference type="RefSeq" id="WP_063370273.1">
    <property type="nucleotide sequence ID" value="NZ_AUYC01000088.1"/>
</dbReference>
<organism evidence="1 2">
    <name type="scientific">Pseudoalteromonas luteoviolacea CPMOR-1</name>
    <dbReference type="NCBI Taxonomy" id="1365248"/>
    <lineage>
        <taxon>Bacteria</taxon>
        <taxon>Pseudomonadati</taxon>
        <taxon>Pseudomonadota</taxon>
        <taxon>Gammaproteobacteria</taxon>
        <taxon>Alteromonadales</taxon>
        <taxon>Pseudoalteromonadaceae</taxon>
        <taxon>Pseudoalteromonas</taxon>
    </lineage>
</organism>
<dbReference type="Proteomes" id="UP000076486">
    <property type="component" value="Unassembled WGS sequence"/>
</dbReference>
<accession>A0A167HBD1</accession>
<proteinExistence type="predicted"/>
<gene>
    <name evidence="1" type="ORF">N473_26635</name>
</gene>
<evidence type="ECO:0000313" key="2">
    <source>
        <dbReference type="Proteomes" id="UP000076486"/>
    </source>
</evidence>
<dbReference type="EMBL" id="AUYC01000088">
    <property type="protein sequence ID" value="KZN57935.1"/>
    <property type="molecule type" value="Genomic_DNA"/>
</dbReference>
<sequence length="253" mass="27087">MSDSQGFILRGEVFLTRTNSKGVPLPGTGAVGPINAEQLEIEPDIEEIIRPSRNKATHGKSLGRVQTANPTKLKLKFDEVDSKIIADALAAEHTALNQQAINATDKPITLNSDGTWSSLGAKHITSTNWGVKLGVDDLVDGVDYEVKWAAGLIRPLAGGRVVNGGEIKVSYQALALEGSRIKGGEVQEVNWAISLTGVNIDNGDKVQLDVPLAQMSSTSALNFLQNEYMSPEFEGVASIAQGKDYDYLLDVIS</sequence>
<protein>
    <submittedName>
        <fullName evidence="1">Uncharacterized protein</fullName>
    </submittedName>
</protein>
<dbReference type="PATRIC" id="fig|1365248.3.peg.5258"/>
<evidence type="ECO:0000313" key="1">
    <source>
        <dbReference type="EMBL" id="KZN57935.1"/>
    </source>
</evidence>
<comment type="caution">
    <text evidence="1">The sequence shown here is derived from an EMBL/GenBank/DDBJ whole genome shotgun (WGS) entry which is preliminary data.</text>
</comment>
<name>A0A167HBD1_9GAMM</name>
<reference evidence="1 2" key="1">
    <citation type="submission" date="2013-07" db="EMBL/GenBank/DDBJ databases">
        <title>Comparative Genomic and Metabolomic Analysis of Twelve Strains of Pseudoalteromonas luteoviolacea.</title>
        <authorList>
            <person name="Vynne N.G."/>
            <person name="Mansson M."/>
            <person name="Gram L."/>
        </authorList>
    </citation>
    <scope>NUCLEOTIDE SEQUENCE [LARGE SCALE GENOMIC DNA]</scope>
    <source>
        <strain evidence="1 2">CPMOR-1</strain>
    </source>
</reference>
<dbReference type="AlphaFoldDB" id="A0A167HBD1"/>